<accession>A0AAW7YDC6</accession>
<protein>
    <recommendedName>
        <fullName evidence="6">Oxygen-dependent choline dehydrogenase</fullName>
        <shortName evidence="6">CDH</shortName>
        <shortName evidence="6">CHD</shortName>
        <ecNumber evidence="6">1.1.99.1</ecNumber>
    </recommendedName>
    <alternativeName>
        <fullName evidence="6">Betaine aldehyde dehydrogenase</fullName>
        <shortName evidence="6">BADH</shortName>
        <ecNumber evidence="6">1.2.1.8</ecNumber>
    </alternativeName>
</protein>
<sequence length="602" mass="66131">MEQSYDYIIVGAGSAGCVLADRLTESGKNQVLLLEAGGTDKSIFIQMPTALSYPMNSEKYAWQFETKQEDGLDGRKLHCPRGKVLGGSSSINGMVYVRGHACDFDEWETQGASGWNYQACLPYFRRAESWIGGEDQYRGGQGPVGTCNGNDMQLNPLYQAFIDAGKEAGYPETPDYNGYQQEGFGPMHMTVDKGIRASTSNAYLRRALKRSNLTLMKGVVARKVLLEGCSQDNSQDRSQGVSQDSSQGRSQGYSQNSSQGTVHGKKAIGVEFEKAGKLHRHYANKDVISCAGSIGSPQLLQLSGIGPKAVLDEAGVEVQHALPGVGQNLQDHLEVYFQYHCQQAITLNSKLGLVSKGLIGTEWILTRKGLGATNHFESCGFIRSRKGLKWPNIQYHFLPAAMRYDGQAAFDGHGFQVHVGPNKPQSRGSVSIASSNPHDKPNIAFNYISTAQDRQDWRDCIRLTREILQQPAMDAFRGDEIQPGLDVTSDAAIDEWVKQNVESAYHPSCTCKMGADDDPMAVLNEACQVRGIDNLRVVDSSIFPTIPNGNLNAPTIMVAERVSDMILNNPLQASTNLPVWIAPEWQEKQRIKKPKREIESAS</sequence>
<dbReference type="EC" id="1.2.1.8" evidence="6"/>
<comment type="catalytic activity">
    <reaction evidence="6">
        <text>choline + A = betaine aldehyde + AH2</text>
        <dbReference type="Rhea" id="RHEA:17433"/>
        <dbReference type="ChEBI" id="CHEBI:13193"/>
        <dbReference type="ChEBI" id="CHEBI:15354"/>
        <dbReference type="ChEBI" id="CHEBI:15710"/>
        <dbReference type="ChEBI" id="CHEBI:17499"/>
        <dbReference type="EC" id="1.1.99.1"/>
    </reaction>
</comment>
<evidence type="ECO:0000256" key="2">
    <source>
        <dbReference type="ARBA" id="ARBA00010790"/>
    </source>
</evidence>
<keyword evidence="6" id="KW-0520">NAD</keyword>
<dbReference type="PROSITE" id="PS00624">
    <property type="entry name" value="GMC_OXRED_2"/>
    <property type="match status" value="1"/>
</dbReference>
<dbReference type="AlphaFoldDB" id="A0AAW7YDC6"/>
<dbReference type="SUPFAM" id="SSF54373">
    <property type="entry name" value="FAD-linked reductases, C-terminal domain"/>
    <property type="match status" value="1"/>
</dbReference>
<feature type="domain" description="Glucose-methanol-choline oxidoreductase N-terminal" evidence="10">
    <location>
        <begin position="82"/>
        <end position="105"/>
    </location>
</feature>
<evidence type="ECO:0000256" key="7">
    <source>
        <dbReference type="PIRSR" id="PIRSR000137-2"/>
    </source>
</evidence>
<dbReference type="NCBIfam" id="NF002550">
    <property type="entry name" value="PRK02106.1"/>
    <property type="match status" value="1"/>
</dbReference>
<dbReference type="EMBL" id="JAUOPU010000030">
    <property type="protein sequence ID" value="MDO6544759.1"/>
    <property type="molecule type" value="Genomic_DNA"/>
</dbReference>
<feature type="compositionally biased region" description="Polar residues" evidence="9">
    <location>
        <begin position="231"/>
        <end position="261"/>
    </location>
</feature>
<evidence type="ECO:0000259" key="11">
    <source>
        <dbReference type="PROSITE" id="PS00624"/>
    </source>
</evidence>
<dbReference type="Pfam" id="PF00732">
    <property type="entry name" value="GMC_oxred_N"/>
    <property type="match status" value="1"/>
</dbReference>
<evidence type="ECO:0000313" key="12">
    <source>
        <dbReference type="EMBL" id="MDO6544759.1"/>
    </source>
</evidence>
<keyword evidence="5 6" id="KW-0560">Oxidoreductase</keyword>
<feature type="region of interest" description="Disordered" evidence="9">
    <location>
        <begin position="231"/>
        <end position="264"/>
    </location>
</feature>
<feature type="binding site" evidence="7">
    <location>
        <begin position="92"/>
        <end position="95"/>
    </location>
    <ligand>
        <name>FAD</name>
        <dbReference type="ChEBI" id="CHEBI:57692"/>
    </ligand>
</feature>
<feature type="binding site" evidence="7">
    <location>
        <position position="84"/>
    </location>
    <ligand>
        <name>FAD</name>
        <dbReference type="ChEBI" id="CHEBI:57692"/>
    </ligand>
</feature>
<dbReference type="InterPro" id="IPR000172">
    <property type="entry name" value="GMC_OxRdtase_N"/>
</dbReference>
<keyword evidence="4 6" id="KW-0274">FAD</keyword>
<dbReference type="EC" id="1.1.99.1" evidence="6"/>
<evidence type="ECO:0000256" key="4">
    <source>
        <dbReference type="ARBA" id="ARBA00022827"/>
    </source>
</evidence>
<organism evidence="12 13">
    <name type="scientific">Photobacterium sanguinicancri</name>
    <dbReference type="NCBI Taxonomy" id="875932"/>
    <lineage>
        <taxon>Bacteria</taxon>
        <taxon>Pseudomonadati</taxon>
        <taxon>Pseudomonadota</taxon>
        <taxon>Gammaproteobacteria</taxon>
        <taxon>Vibrionales</taxon>
        <taxon>Vibrionaceae</taxon>
        <taxon>Photobacterium</taxon>
    </lineage>
</organism>
<dbReference type="HAMAP" id="MF_00750">
    <property type="entry name" value="Choline_dehydrogen"/>
    <property type="match status" value="1"/>
</dbReference>
<dbReference type="SUPFAM" id="SSF51905">
    <property type="entry name" value="FAD/NAD(P)-binding domain"/>
    <property type="match status" value="1"/>
</dbReference>
<evidence type="ECO:0000256" key="6">
    <source>
        <dbReference type="HAMAP-Rule" id="MF_00750"/>
    </source>
</evidence>
<dbReference type="InterPro" id="IPR011533">
    <property type="entry name" value="BetA"/>
</dbReference>
<keyword evidence="3 6" id="KW-0285">Flavoprotein</keyword>
<evidence type="ECO:0000256" key="5">
    <source>
        <dbReference type="ARBA" id="ARBA00023002"/>
    </source>
</evidence>
<comment type="cofactor">
    <cofactor evidence="1 6 7">
        <name>FAD</name>
        <dbReference type="ChEBI" id="CHEBI:57692"/>
    </cofactor>
</comment>
<feature type="binding site" evidence="6">
    <location>
        <begin position="6"/>
        <end position="35"/>
    </location>
    <ligand>
        <name>FAD</name>
        <dbReference type="ChEBI" id="CHEBI:57692"/>
    </ligand>
</feature>
<evidence type="ECO:0000256" key="1">
    <source>
        <dbReference type="ARBA" id="ARBA00001974"/>
    </source>
</evidence>
<dbReference type="Gene3D" id="3.30.560.10">
    <property type="entry name" value="Glucose Oxidase, domain 3"/>
    <property type="match status" value="1"/>
</dbReference>
<comment type="pathway">
    <text evidence="6">Amine and polyamine biosynthesis; betaine biosynthesis via choline pathway; betaine aldehyde from choline (cytochrome c reductase route): step 1/1.</text>
</comment>
<reference evidence="12" key="1">
    <citation type="submission" date="2023-07" db="EMBL/GenBank/DDBJ databases">
        <title>Genome content predicts the carbon catabolic preferences of heterotrophic bacteria.</title>
        <authorList>
            <person name="Gralka M."/>
        </authorList>
    </citation>
    <scope>NUCLEOTIDE SEQUENCE</scope>
    <source>
        <strain evidence="12">G2M05</strain>
    </source>
</reference>
<dbReference type="PROSITE" id="PS00623">
    <property type="entry name" value="GMC_OXRED_1"/>
    <property type="match status" value="1"/>
</dbReference>
<evidence type="ECO:0000256" key="3">
    <source>
        <dbReference type="ARBA" id="ARBA00022630"/>
    </source>
</evidence>
<comment type="catalytic activity">
    <reaction evidence="6">
        <text>betaine aldehyde + NAD(+) + H2O = glycine betaine + NADH + 2 H(+)</text>
        <dbReference type="Rhea" id="RHEA:15305"/>
        <dbReference type="ChEBI" id="CHEBI:15377"/>
        <dbReference type="ChEBI" id="CHEBI:15378"/>
        <dbReference type="ChEBI" id="CHEBI:15710"/>
        <dbReference type="ChEBI" id="CHEBI:17750"/>
        <dbReference type="ChEBI" id="CHEBI:57540"/>
        <dbReference type="ChEBI" id="CHEBI:57945"/>
        <dbReference type="EC" id="1.2.1.8"/>
    </reaction>
</comment>
<dbReference type="PANTHER" id="PTHR11552:SF147">
    <property type="entry name" value="CHOLINE DEHYDROGENASE, MITOCHONDRIAL"/>
    <property type="match status" value="1"/>
</dbReference>
<name>A0AAW7YDC6_9GAMM</name>
<comment type="similarity">
    <text evidence="2 6 8">Belongs to the GMC oxidoreductase family.</text>
</comment>
<dbReference type="Pfam" id="PF05199">
    <property type="entry name" value="GMC_oxred_C"/>
    <property type="match status" value="1"/>
</dbReference>
<dbReference type="GO" id="GO:0008802">
    <property type="term" value="F:betaine-aldehyde dehydrogenase (NAD+) activity"/>
    <property type="evidence" value="ECO:0007669"/>
    <property type="project" value="UniProtKB-EC"/>
</dbReference>
<dbReference type="GO" id="GO:0008812">
    <property type="term" value="F:choline dehydrogenase activity"/>
    <property type="evidence" value="ECO:0007669"/>
    <property type="project" value="UniProtKB-UniRule"/>
</dbReference>
<dbReference type="GO" id="GO:0050660">
    <property type="term" value="F:flavin adenine dinucleotide binding"/>
    <property type="evidence" value="ECO:0007669"/>
    <property type="project" value="InterPro"/>
</dbReference>
<dbReference type="InterPro" id="IPR007867">
    <property type="entry name" value="GMC_OxRtase_C"/>
</dbReference>
<proteinExistence type="inferred from homology"/>
<dbReference type="GO" id="GO:0019285">
    <property type="term" value="P:glycine betaine biosynthetic process from choline"/>
    <property type="evidence" value="ECO:0007669"/>
    <property type="project" value="UniProtKB-UniRule"/>
</dbReference>
<dbReference type="Gene3D" id="3.50.50.60">
    <property type="entry name" value="FAD/NAD(P)-binding domain"/>
    <property type="match status" value="1"/>
</dbReference>
<dbReference type="PIRSF" id="PIRSF000137">
    <property type="entry name" value="Alcohol_oxidase"/>
    <property type="match status" value="1"/>
</dbReference>
<evidence type="ECO:0000256" key="9">
    <source>
        <dbReference type="SAM" id="MobiDB-lite"/>
    </source>
</evidence>
<evidence type="ECO:0000259" key="10">
    <source>
        <dbReference type="PROSITE" id="PS00623"/>
    </source>
</evidence>
<gene>
    <name evidence="6" type="primary">betA</name>
    <name evidence="12" type="ORF">Q4568_19670</name>
</gene>
<dbReference type="Proteomes" id="UP001170624">
    <property type="component" value="Unassembled WGS sequence"/>
</dbReference>
<dbReference type="PANTHER" id="PTHR11552">
    <property type="entry name" value="GLUCOSE-METHANOL-CHOLINE GMC OXIDOREDUCTASE"/>
    <property type="match status" value="1"/>
</dbReference>
<feature type="active site" description="Proton acceptor" evidence="6">
    <location>
        <position position="506"/>
    </location>
</feature>
<dbReference type="InterPro" id="IPR036188">
    <property type="entry name" value="FAD/NAD-bd_sf"/>
</dbReference>
<evidence type="ECO:0000313" key="13">
    <source>
        <dbReference type="Proteomes" id="UP001170624"/>
    </source>
</evidence>
<dbReference type="RefSeq" id="WP_303501155.1">
    <property type="nucleotide sequence ID" value="NZ_JAUOPU010000030.1"/>
</dbReference>
<comment type="function">
    <text evidence="6">Involved in the biosynthesis of the osmoprotectant glycine betaine. Catalyzes the oxidation of choline to betaine aldehyde and betaine aldehyde to glycine betaine at the same rate.</text>
</comment>
<comment type="caution">
    <text evidence="12">The sequence shown here is derived from an EMBL/GenBank/DDBJ whole genome shotgun (WGS) entry which is preliminary data.</text>
</comment>
<dbReference type="InterPro" id="IPR012132">
    <property type="entry name" value="GMC_OxRdtase"/>
</dbReference>
<evidence type="ECO:0000256" key="8">
    <source>
        <dbReference type="RuleBase" id="RU003968"/>
    </source>
</evidence>
<feature type="domain" description="Glucose-methanol-choline oxidoreductase N-terminal" evidence="11">
    <location>
        <begin position="292"/>
        <end position="306"/>
    </location>
</feature>